<keyword evidence="3" id="KW-1185">Reference proteome</keyword>
<feature type="compositionally biased region" description="Pro residues" evidence="1">
    <location>
        <begin position="110"/>
        <end position="120"/>
    </location>
</feature>
<sequence length="316" mass="36487">MKTTSRIRSAAARAALKNMVPEEAEYLRRKKRDQQRQWREKNRDKLAAKARQRREKIRPSLMSLAHHVLPHPSLQVMSGQDSDHLSCPTSPILQYPSLANGEQQFNQPDSPLPPSDPPSPTSSDVEDYWVDTQLMEPVPVAPKLPLNWENTPSANEFLPAKSTLRTWQQPIPSGNISNKVSNSRKEPILYSFQLGEYRPRESDERLFLSKIPRSRSDGLGEELAATHYHHSKSVSNEEADTSPVKGVSYRDVHKASKRKSVSREHAREYSRAYYRRHRKQVCDRAQRNRERKNKEISQSTPEEHREKAQSKLERVD</sequence>
<gene>
    <name evidence="2" type="ORF">VNI00_018859</name>
</gene>
<feature type="compositionally biased region" description="Basic and acidic residues" evidence="1">
    <location>
        <begin position="34"/>
        <end position="47"/>
    </location>
</feature>
<organism evidence="2 3">
    <name type="scientific">Paramarasmius palmivorus</name>
    <dbReference type="NCBI Taxonomy" id="297713"/>
    <lineage>
        <taxon>Eukaryota</taxon>
        <taxon>Fungi</taxon>
        <taxon>Dikarya</taxon>
        <taxon>Basidiomycota</taxon>
        <taxon>Agaricomycotina</taxon>
        <taxon>Agaricomycetes</taxon>
        <taxon>Agaricomycetidae</taxon>
        <taxon>Agaricales</taxon>
        <taxon>Marasmiineae</taxon>
        <taxon>Marasmiaceae</taxon>
        <taxon>Paramarasmius</taxon>
    </lineage>
</organism>
<evidence type="ECO:0000313" key="2">
    <source>
        <dbReference type="EMBL" id="KAK7016725.1"/>
    </source>
</evidence>
<name>A0AAW0AT98_9AGAR</name>
<dbReference type="AlphaFoldDB" id="A0AAW0AT98"/>
<evidence type="ECO:0000256" key="1">
    <source>
        <dbReference type="SAM" id="MobiDB-lite"/>
    </source>
</evidence>
<comment type="caution">
    <text evidence="2">The sequence shown here is derived from an EMBL/GenBank/DDBJ whole genome shotgun (WGS) entry which is preliminary data.</text>
</comment>
<reference evidence="2 3" key="1">
    <citation type="submission" date="2024-01" db="EMBL/GenBank/DDBJ databases">
        <title>A draft genome for a cacao thread blight-causing isolate of Paramarasmius palmivorus.</title>
        <authorList>
            <person name="Baruah I.K."/>
            <person name="Bukari Y."/>
            <person name="Amoako-Attah I."/>
            <person name="Meinhardt L.W."/>
            <person name="Bailey B.A."/>
            <person name="Cohen S.P."/>
        </authorList>
    </citation>
    <scope>NUCLEOTIDE SEQUENCE [LARGE SCALE GENOMIC DNA]</scope>
    <source>
        <strain evidence="2 3">GH-12</strain>
    </source>
</reference>
<accession>A0AAW0AT98</accession>
<proteinExistence type="predicted"/>
<feature type="compositionally biased region" description="Basic and acidic residues" evidence="1">
    <location>
        <begin position="261"/>
        <end position="270"/>
    </location>
</feature>
<feature type="region of interest" description="Disordered" evidence="1">
    <location>
        <begin position="26"/>
        <end position="56"/>
    </location>
</feature>
<dbReference type="EMBL" id="JAYKXP010000280">
    <property type="protein sequence ID" value="KAK7016725.1"/>
    <property type="molecule type" value="Genomic_DNA"/>
</dbReference>
<dbReference type="Proteomes" id="UP001383192">
    <property type="component" value="Unassembled WGS sequence"/>
</dbReference>
<evidence type="ECO:0000313" key="3">
    <source>
        <dbReference type="Proteomes" id="UP001383192"/>
    </source>
</evidence>
<feature type="compositionally biased region" description="Basic and acidic residues" evidence="1">
    <location>
        <begin position="280"/>
        <end position="316"/>
    </location>
</feature>
<feature type="region of interest" description="Disordered" evidence="1">
    <location>
        <begin position="74"/>
        <end position="125"/>
    </location>
</feature>
<protein>
    <submittedName>
        <fullName evidence="2">Uncharacterized protein</fullName>
    </submittedName>
</protein>
<feature type="region of interest" description="Disordered" evidence="1">
    <location>
        <begin position="228"/>
        <end position="316"/>
    </location>
</feature>